<gene>
    <name evidence="1" type="ORF">LEP1GSC187_3490</name>
</gene>
<dbReference type="EMBL" id="AHOQ02000043">
    <property type="protein sequence ID" value="EMO44049.1"/>
    <property type="molecule type" value="Genomic_DNA"/>
</dbReference>
<sequence length="69" mass="8098">MILGNRNSSYIFQKEKALISKPIFFFPTTLKTVGFRIGNMLEFLQGVLLEKRDTFSRTSSSYSIRLRRF</sequence>
<proteinExistence type="predicted"/>
<name>M6USR2_9LEPT</name>
<organism evidence="1 2">
    <name type="scientific">Leptospira santarosai str. ZUN179</name>
    <dbReference type="NCBI Taxonomy" id="1049985"/>
    <lineage>
        <taxon>Bacteria</taxon>
        <taxon>Pseudomonadati</taxon>
        <taxon>Spirochaetota</taxon>
        <taxon>Spirochaetia</taxon>
        <taxon>Leptospirales</taxon>
        <taxon>Leptospiraceae</taxon>
        <taxon>Leptospira</taxon>
    </lineage>
</organism>
<comment type="caution">
    <text evidence="1">The sequence shown here is derived from an EMBL/GenBank/DDBJ whole genome shotgun (WGS) entry which is preliminary data.</text>
</comment>
<reference evidence="1 2" key="1">
    <citation type="submission" date="2013-01" db="EMBL/GenBank/DDBJ databases">
        <authorList>
            <person name="Harkins D.M."/>
            <person name="Durkin A.S."/>
            <person name="Brinkac L.M."/>
            <person name="Haft D.H."/>
            <person name="Selengut J.D."/>
            <person name="Sanka R."/>
            <person name="DePew J."/>
            <person name="Purushe J."/>
            <person name="Matthias M.A."/>
            <person name="Vinetz J.M."/>
            <person name="Sutton G.G."/>
            <person name="Nierman W.C."/>
            <person name="Fouts D.E."/>
        </authorList>
    </citation>
    <scope>NUCLEOTIDE SEQUENCE [LARGE SCALE GENOMIC DNA]</scope>
    <source>
        <strain evidence="1 2">ZUN179</strain>
    </source>
</reference>
<evidence type="ECO:0000313" key="2">
    <source>
        <dbReference type="Proteomes" id="UP000012160"/>
    </source>
</evidence>
<protein>
    <submittedName>
        <fullName evidence="1">Uncharacterized protein</fullName>
    </submittedName>
</protein>
<dbReference type="Proteomes" id="UP000012160">
    <property type="component" value="Unassembled WGS sequence"/>
</dbReference>
<evidence type="ECO:0000313" key="1">
    <source>
        <dbReference type="EMBL" id="EMO44049.1"/>
    </source>
</evidence>
<dbReference type="AlphaFoldDB" id="M6USR2"/>
<accession>M6USR2</accession>